<reference evidence="2" key="1">
    <citation type="submission" date="2010-08" db="EMBL/GenBank/DDBJ databases">
        <authorList>
            <consortium name="Caenorhabditis japonica Sequencing Consortium"/>
            <person name="Wilson R.K."/>
        </authorList>
    </citation>
    <scope>NUCLEOTIDE SEQUENCE [LARGE SCALE GENOMIC DNA]</scope>
    <source>
        <strain evidence="2">DF5081</strain>
    </source>
</reference>
<dbReference type="EnsemblMetazoa" id="CJA20308.1">
    <property type="protein sequence ID" value="CJA20308.1"/>
    <property type="gene ID" value="WBGene00175880"/>
</dbReference>
<protein>
    <submittedName>
        <fullName evidence="1">Uncharacterized protein</fullName>
    </submittedName>
</protein>
<organism evidence="1 2">
    <name type="scientific">Caenorhabditis japonica</name>
    <dbReference type="NCBI Taxonomy" id="281687"/>
    <lineage>
        <taxon>Eukaryota</taxon>
        <taxon>Metazoa</taxon>
        <taxon>Ecdysozoa</taxon>
        <taxon>Nematoda</taxon>
        <taxon>Chromadorea</taxon>
        <taxon>Rhabditida</taxon>
        <taxon>Rhabditina</taxon>
        <taxon>Rhabditomorpha</taxon>
        <taxon>Rhabditoidea</taxon>
        <taxon>Rhabditidae</taxon>
        <taxon>Peloderinae</taxon>
        <taxon>Caenorhabditis</taxon>
    </lineage>
</organism>
<sequence length="79" mass="8777">MDSIANKEPVFKLSVNQPAFNNKKESRQFRTPFRAGQSSALADETPTAVKMTQIQETDGTIHNNDKTAWNDCGVLMSCD</sequence>
<dbReference type="AlphaFoldDB" id="A0A8R1E670"/>
<accession>A0A8R1E670</accession>
<name>A0A8R1E670_CAEJA</name>
<evidence type="ECO:0000313" key="2">
    <source>
        <dbReference type="Proteomes" id="UP000005237"/>
    </source>
</evidence>
<keyword evidence="2" id="KW-1185">Reference proteome</keyword>
<reference evidence="1" key="2">
    <citation type="submission" date="2022-06" db="UniProtKB">
        <authorList>
            <consortium name="EnsemblMetazoa"/>
        </authorList>
    </citation>
    <scope>IDENTIFICATION</scope>
    <source>
        <strain evidence="1">DF5081</strain>
    </source>
</reference>
<dbReference type="Proteomes" id="UP000005237">
    <property type="component" value="Unassembled WGS sequence"/>
</dbReference>
<proteinExistence type="predicted"/>
<evidence type="ECO:0000313" key="1">
    <source>
        <dbReference type="EnsemblMetazoa" id="CJA20308.1"/>
    </source>
</evidence>